<feature type="region of interest" description="Disordered" evidence="1">
    <location>
        <begin position="258"/>
        <end position="376"/>
    </location>
</feature>
<organism evidence="2 3">
    <name type="scientific">Caenorhabditis japonica</name>
    <dbReference type="NCBI Taxonomy" id="281687"/>
    <lineage>
        <taxon>Eukaryota</taxon>
        <taxon>Metazoa</taxon>
        <taxon>Ecdysozoa</taxon>
        <taxon>Nematoda</taxon>
        <taxon>Chromadorea</taxon>
        <taxon>Rhabditida</taxon>
        <taxon>Rhabditina</taxon>
        <taxon>Rhabditomorpha</taxon>
        <taxon>Rhabditoidea</taxon>
        <taxon>Rhabditidae</taxon>
        <taxon>Peloderinae</taxon>
        <taxon>Caenorhabditis</taxon>
    </lineage>
</organism>
<name>A0A8R1J0L2_CAEJA</name>
<sequence length="376" mass="42971">MKITPTFISASVNPRSHCLTACKSAPLAVYASSLQIAVQTTPNSEREVGVIKSLSERRHQKPITVLKRLKNDVKSDEFVTGGVDSRVVLWNLAGEEVKYVADLSGCSGSVGSVCGVVDGERKVVAAAWRIYSIFLIYITLFKYVRLFAWKIASPYSSKRESIRIEGSWLMGTIFNHAFGSTKLNRPQEELNQGVHIAVCNSLATTPSDTDCKRYELIIKCSRQAGVQLVFTFNYFFLLLLRRKSYKYLLSARQNDQTRSAEEFMRRKRQSETPEESAIRKKKDRESRRLRRADSTEKEKMMERISNSQSKLETRLSETQERVEKRRSSLRSNAKAKRASETKEQRTERFTYHSTRYRNKKDEKNATTAKDAFGGGR</sequence>
<dbReference type="SUPFAM" id="SSF50978">
    <property type="entry name" value="WD40 repeat-like"/>
    <property type="match status" value="1"/>
</dbReference>
<reference evidence="3" key="1">
    <citation type="submission" date="2010-08" db="EMBL/GenBank/DDBJ databases">
        <authorList>
            <consortium name="Caenorhabditis japonica Sequencing Consortium"/>
            <person name="Wilson R.K."/>
        </authorList>
    </citation>
    <scope>NUCLEOTIDE SEQUENCE [LARGE SCALE GENOMIC DNA]</scope>
    <source>
        <strain evidence="3">DF5081</strain>
    </source>
</reference>
<accession>A0A8R1J0L2</accession>
<dbReference type="AlphaFoldDB" id="A0A8R1J0L2"/>
<dbReference type="Proteomes" id="UP000005237">
    <property type="component" value="Unassembled WGS sequence"/>
</dbReference>
<evidence type="ECO:0000313" key="3">
    <source>
        <dbReference type="Proteomes" id="UP000005237"/>
    </source>
</evidence>
<evidence type="ECO:0000256" key="1">
    <source>
        <dbReference type="SAM" id="MobiDB-lite"/>
    </source>
</evidence>
<reference evidence="2" key="2">
    <citation type="submission" date="2022-06" db="UniProtKB">
        <authorList>
            <consortium name="EnsemblMetazoa"/>
        </authorList>
    </citation>
    <scope>IDENTIFICATION</scope>
    <source>
        <strain evidence="2">DF5081</strain>
    </source>
</reference>
<evidence type="ECO:0000313" key="2">
    <source>
        <dbReference type="EnsemblMetazoa" id="CJA41013.1"/>
    </source>
</evidence>
<feature type="compositionally biased region" description="Basic and acidic residues" evidence="1">
    <location>
        <begin position="283"/>
        <end position="302"/>
    </location>
</feature>
<dbReference type="EnsemblMetazoa" id="CJA41013.1">
    <property type="protein sequence ID" value="CJA41013.1"/>
    <property type="gene ID" value="WBGene00216861"/>
</dbReference>
<proteinExistence type="predicted"/>
<protein>
    <submittedName>
        <fullName evidence="2">Uncharacterized protein</fullName>
    </submittedName>
</protein>
<dbReference type="InterPro" id="IPR036322">
    <property type="entry name" value="WD40_repeat_dom_sf"/>
</dbReference>
<feature type="compositionally biased region" description="Basic and acidic residues" evidence="1">
    <location>
        <begin position="337"/>
        <end position="350"/>
    </location>
</feature>
<feature type="compositionally biased region" description="Basic and acidic residues" evidence="1">
    <location>
        <begin position="311"/>
        <end position="326"/>
    </location>
</feature>
<keyword evidence="3" id="KW-1185">Reference proteome</keyword>